<accession>J0WQA0</accession>
<feature type="transmembrane region" description="Helical" evidence="1">
    <location>
        <begin position="12"/>
        <end position="30"/>
    </location>
</feature>
<dbReference type="eggNOG" id="ENOG502SN69">
    <property type="taxonomic scope" value="Eukaryota"/>
</dbReference>
<evidence type="ECO:0000256" key="1">
    <source>
        <dbReference type="SAM" id="Phobius"/>
    </source>
</evidence>
<dbReference type="KEGG" id="adl:AURDEDRAFT_31197"/>
<keyword evidence="4" id="KW-1185">Reference proteome</keyword>
<dbReference type="EMBL" id="JH687927">
    <property type="protein sequence ID" value="EJD34682.1"/>
    <property type="molecule type" value="Genomic_DNA"/>
</dbReference>
<feature type="domain" description="DUF6535" evidence="2">
    <location>
        <begin position="2"/>
        <end position="91"/>
    </location>
</feature>
<dbReference type="OrthoDB" id="3219854at2759"/>
<feature type="non-terminal residue" evidence="3">
    <location>
        <position position="1"/>
    </location>
</feature>
<dbReference type="InterPro" id="IPR045338">
    <property type="entry name" value="DUF6535"/>
</dbReference>
<keyword evidence="1" id="KW-0472">Membrane</keyword>
<evidence type="ECO:0000259" key="2">
    <source>
        <dbReference type="Pfam" id="PF20153"/>
    </source>
</evidence>
<evidence type="ECO:0000313" key="4">
    <source>
        <dbReference type="Proteomes" id="UP000006514"/>
    </source>
</evidence>
<dbReference type="AlphaFoldDB" id="J0WQA0"/>
<evidence type="ECO:0000313" key="3">
    <source>
        <dbReference type="EMBL" id="EJD34682.1"/>
    </source>
</evidence>
<dbReference type="InParanoid" id="J0WQA0"/>
<keyword evidence="1" id="KW-1133">Transmembrane helix</keyword>
<proteinExistence type="predicted"/>
<sequence length="153" mass="17282">VPDAAAARINVYWFLALTLSLTAALVGILCKQWVREYERDVGRSHEQALGVRQMKFEGLDSWRVGEIVSSVPLLLQLALALFMIGILELLWRLHSTVAATVTVVAGLTLLFYSATSFLPLIQFLDMHFRPLGFYARMRSQCPYKSPQAWLALR</sequence>
<feature type="transmembrane region" description="Helical" evidence="1">
    <location>
        <begin position="97"/>
        <end position="121"/>
    </location>
</feature>
<name>J0WQA0_AURST</name>
<keyword evidence="1" id="KW-0812">Transmembrane</keyword>
<gene>
    <name evidence="3" type="ORF">AURDEDRAFT_31197</name>
</gene>
<dbReference type="Pfam" id="PF20153">
    <property type="entry name" value="DUF6535"/>
    <property type="match status" value="1"/>
</dbReference>
<organism evidence="3 4">
    <name type="scientific">Auricularia subglabra (strain TFB-10046 / SS5)</name>
    <name type="common">White-rot fungus</name>
    <name type="synonym">Auricularia delicata (strain TFB10046)</name>
    <dbReference type="NCBI Taxonomy" id="717982"/>
    <lineage>
        <taxon>Eukaryota</taxon>
        <taxon>Fungi</taxon>
        <taxon>Dikarya</taxon>
        <taxon>Basidiomycota</taxon>
        <taxon>Agaricomycotina</taxon>
        <taxon>Agaricomycetes</taxon>
        <taxon>Auriculariales</taxon>
        <taxon>Auriculariaceae</taxon>
        <taxon>Auricularia</taxon>
    </lineage>
</organism>
<dbReference type="Proteomes" id="UP000006514">
    <property type="component" value="Unassembled WGS sequence"/>
</dbReference>
<feature type="transmembrane region" description="Helical" evidence="1">
    <location>
        <begin position="73"/>
        <end position="91"/>
    </location>
</feature>
<reference evidence="4" key="1">
    <citation type="journal article" date="2012" name="Science">
        <title>The Paleozoic origin of enzymatic lignin decomposition reconstructed from 31 fungal genomes.</title>
        <authorList>
            <person name="Floudas D."/>
            <person name="Binder M."/>
            <person name="Riley R."/>
            <person name="Barry K."/>
            <person name="Blanchette R.A."/>
            <person name="Henrissat B."/>
            <person name="Martinez A.T."/>
            <person name="Otillar R."/>
            <person name="Spatafora J.W."/>
            <person name="Yadav J.S."/>
            <person name="Aerts A."/>
            <person name="Benoit I."/>
            <person name="Boyd A."/>
            <person name="Carlson A."/>
            <person name="Copeland A."/>
            <person name="Coutinho P.M."/>
            <person name="de Vries R.P."/>
            <person name="Ferreira P."/>
            <person name="Findley K."/>
            <person name="Foster B."/>
            <person name="Gaskell J."/>
            <person name="Glotzer D."/>
            <person name="Gorecki P."/>
            <person name="Heitman J."/>
            <person name="Hesse C."/>
            <person name="Hori C."/>
            <person name="Igarashi K."/>
            <person name="Jurgens J.A."/>
            <person name="Kallen N."/>
            <person name="Kersten P."/>
            <person name="Kohler A."/>
            <person name="Kuees U."/>
            <person name="Kumar T.K.A."/>
            <person name="Kuo A."/>
            <person name="LaButti K."/>
            <person name="Larrondo L.F."/>
            <person name="Lindquist E."/>
            <person name="Ling A."/>
            <person name="Lombard V."/>
            <person name="Lucas S."/>
            <person name="Lundell T."/>
            <person name="Martin R."/>
            <person name="McLaughlin D.J."/>
            <person name="Morgenstern I."/>
            <person name="Morin E."/>
            <person name="Murat C."/>
            <person name="Nagy L.G."/>
            <person name="Nolan M."/>
            <person name="Ohm R.A."/>
            <person name="Patyshakuliyeva A."/>
            <person name="Rokas A."/>
            <person name="Ruiz-Duenas F.J."/>
            <person name="Sabat G."/>
            <person name="Salamov A."/>
            <person name="Samejima M."/>
            <person name="Schmutz J."/>
            <person name="Slot J.C."/>
            <person name="St John F."/>
            <person name="Stenlid J."/>
            <person name="Sun H."/>
            <person name="Sun S."/>
            <person name="Syed K."/>
            <person name="Tsang A."/>
            <person name="Wiebenga A."/>
            <person name="Young D."/>
            <person name="Pisabarro A."/>
            <person name="Eastwood D.C."/>
            <person name="Martin F."/>
            <person name="Cullen D."/>
            <person name="Grigoriev I.V."/>
            <person name="Hibbett D.S."/>
        </authorList>
    </citation>
    <scope>NUCLEOTIDE SEQUENCE [LARGE SCALE GENOMIC DNA]</scope>
    <source>
        <strain evidence="4">TFB10046</strain>
    </source>
</reference>
<protein>
    <recommendedName>
        <fullName evidence="2">DUF6535 domain-containing protein</fullName>
    </recommendedName>
</protein>
<feature type="non-terminal residue" evidence="3">
    <location>
        <position position="153"/>
    </location>
</feature>